<dbReference type="InterPro" id="IPR001509">
    <property type="entry name" value="Epimerase_deHydtase"/>
</dbReference>
<organism evidence="2 3">
    <name type="scientific">Chitinophaga defluvii</name>
    <dbReference type="NCBI Taxonomy" id="3163343"/>
    <lineage>
        <taxon>Bacteria</taxon>
        <taxon>Pseudomonadati</taxon>
        <taxon>Bacteroidota</taxon>
        <taxon>Chitinophagia</taxon>
        <taxon>Chitinophagales</taxon>
        <taxon>Chitinophagaceae</taxon>
        <taxon>Chitinophaga</taxon>
    </lineage>
</organism>
<feature type="domain" description="NAD-dependent epimerase/dehydratase" evidence="1">
    <location>
        <begin position="2"/>
        <end position="220"/>
    </location>
</feature>
<dbReference type="InterPro" id="IPR036291">
    <property type="entry name" value="NAD(P)-bd_dom_sf"/>
</dbReference>
<comment type="caution">
    <text evidence="2">The sequence shown here is derived from an EMBL/GenBank/DDBJ whole genome shotgun (WGS) entry which is preliminary data.</text>
</comment>
<dbReference type="PANTHER" id="PTHR48079:SF6">
    <property type="entry name" value="NAD(P)-BINDING DOMAIN-CONTAINING PROTEIN-RELATED"/>
    <property type="match status" value="1"/>
</dbReference>
<accession>A0ABV2T8C5</accession>
<dbReference type="Pfam" id="PF01370">
    <property type="entry name" value="Epimerase"/>
    <property type="match status" value="1"/>
</dbReference>
<evidence type="ECO:0000313" key="3">
    <source>
        <dbReference type="Proteomes" id="UP001549749"/>
    </source>
</evidence>
<dbReference type="Proteomes" id="UP001549749">
    <property type="component" value="Unassembled WGS sequence"/>
</dbReference>
<name>A0ABV2T8C5_9BACT</name>
<dbReference type="PANTHER" id="PTHR48079">
    <property type="entry name" value="PROTEIN YEEZ"/>
    <property type="match status" value="1"/>
</dbReference>
<protein>
    <submittedName>
        <fullName evidence="2">NAD-dependent epimerase/dehydratase family protein</fullName>
    </submittedName>
</protein>
<proteinExistence type="predicted"/>
<dbReference type="SUPFAM" id="SSF51735">
    <property type="entry name" value="NAD(P)-binding Rossmann-fold domains"/>
    <property type="match status" value="1"/>
</dbReference>
<dbReference type="RefSeq" id="WP_354661838.1">
    <property type="nucleotide sequence ID" value="NZ_JBEXAC010000002.1"/>
</dbReference>
<dbReference type="EMBL" id="JBEXAC010000002">
    <property type="protein sequence ID" value="MET6999272.1"/>
    <property type="molecule type" value="Genomic_DNA"/>
</dbReference>
<keyword evidence="3" id="KW-1185">Reference proteome</keyword>
<reference evidence="2 3" key="1">
    <citation type="submission" date="2024-06" db="EMBL/GenBank/DDBJ databases">
        <title>Chitinophaga defluvii sp. nov., isolated from municipal sewage.</title>
        <authorList>
            <person name="Zhang L."/>
        </authorList>
    </citation>
    <scope>NUCLEOTIDE SEQUENCE [LARGE SCALE GENOMIC DNA]</scope>
    <source>
        <strain evidence="2 3">H8</strain>
    </source>
</reference>
<sequence>MILVTGGTGFLGSHLLRALVSSGKPVRALFRKNIPVQLQDIQDKITWVQGDILDVYSLADALEDVTHVYHCAAVVAFEPGSHERMMKINSEGTANVVNMSLEAGVKKLVHVSSVAALGRAKDGRAIDEFGEWQDSPNNSRYAISKYLGEMEVWRGIAEGLDAVIVNPSIILGTGFWEDGSGMLLKNAWKEFPYYTEGINGYVDVADVVAAMIALMDSPVTEQRFILSADNWSYRQLFTAMAKGLGKKPPHIAVKPWMAAIVWRLEKLKGFFTGKHPLVTKETARTAQLKVYYNNQRILETLPHFRFRPLEQTIDHICKVFLEAKSSEQ</sequence>
<dbReference type="Gene3D" id="3.40.50.720">
    <property type="entry name" value="NAD(P)-binding Rossmann-like Domain"/>
    <property type="match status" value="1"/>
</dbReference>
<gene>
    <name evidence="2" type="ORF">ABR189_17925</name>
</gene>
<evidence type="ECO:0000313" key="2">
    <source>
        <dbReference type="EMBL" id="MET6999272.1"/>
    </source>
</evidence>
<dbReference type="InterPro" id="IPR051783">
    <property type="entry name" value="NAD(P)-dependent_oxidoreduct"/>
</dbReference>
<evidence type="ECO:0000259" key="1">
    <source>
        <dbReference type="Pfam" id="PF01370"/>
    </source>
</evidence>